<name>A0A486XM42_9GAMM</name>
<keyword evidence="1" id="KW-1133">Transmembrane helix</keyword>
<dbReference type="AlphaFoldDB" id="A0A486XM42"/>
<keyword evidence="1" id="KW-0472">Membrane</keyword>
<feature type="transmembrane region" description="Helical" evidence="1">
    <location>
        <begin position="20"/>
        <end position="44"/>
    </location>
</feature>
<evidence type="ECO:0000256" key="1">
    <source>
        <dbReference type="SAM" id="Phobius"/>
    </source>
</evidence>
<proteinExistence type="predicted"/>
<reference evidence="2" key="1">
    <citation type="submission" date="2019-04" db="EMBL/GenBank/DDBJ databases">
        <authorList>
            <person name="Brambilla D."/>
        </authorList>
    </citation>
    <scope>NUCLEOTIDE SEQUENCE</scope>
    <source>
        <strain evidence="2">BAL1</strain>
    </source>
</reference>
<gene>
    <name evidence="2" type="ORF">BAL341_1272</name>
</gene>
<sequence>MLLGRSLGLTVFANTGSYWLSPIIGGSIVLAFYFIYEFILLNFYTRKKVATKLGN</sequence>
<evidence type="ECO:0000313" key="2">
    <source>
        <dbReference type="EMBL" id="VHO03205.1"/>
    </source>
</evidence>
<dbReference type="EMBL" id="CAAJGR010000080">
    <property type="protein sequence ID" value="VHO03205.1"/>
    <property type="molecule type" value="Genomic_DNA"/>
</dbReference>
<protein>
    <submittedName>
        <fullName evidence="2">Uncharacterized protein</fullName>
    </submittedName>
</protein>
<organism evidence="2">
    <name type="scientific">Rheinheimera sp. BAL341</name>
    <dbReference type="NCBI Taxonomy" id="1708203"/>
    <lineage>
        <taxon>Bacteria</taxon>
        <taxon>Pseudomonadati</taxon>
        <taxon>Pseudomonadota</taxon>
        <taxon>Gammaproteobacteria</taxon>
        <taxon>Chromatiales</taxon>
        <taxon>Chromatiaceae</taxon>
        <taxon>Rheinheimera</taxon>
    </lineage>
</organism>
<accession>A0A486XM42</accession>
<keyword evidence="1" id="KW-0812">Transmembrane</keyword>